<dbReference type="PANTHER" id="PTHR46585">
    <property type="entry name" value="INTEGRASE CORE DOMAIN CONTAINING PROTEIN"/>
    <property type="match status" value="1"/>
</dbReference>
<name>A0A151JWC7_9HYME</name>
<reference evidence="1 2" key="1">
    <citation type="submission" date="2016-03" db="EMBL/GenBank/DDBJ databases">
        <title>Trachymyrmex septentrionalis WGS genome.</title>
        <authorList>
            <person name="Nygaard S."/>
            <person name="Hu H."/>
            <person name="Boomsma J."/>
            <person name="Zhang G."/>
        </authorList>
    </citation>
    <scope>NUCLEOTIDE SEQUENCE [LARGE SCALE GENOMIC DNA]</scope>
    <source>
        <strain evidence="1">Tsep2-gDNA-1</strain>
        <tissue evidence="1">Whole body</tissue>
    </source>
</reference>
<dbReference type="InterPro" id="IPR016197">
    <property type="entry name" value="Chromo-like_dom_sf"/>
</dbReference>
<dbReference type="Proteomes" id="UP000078541">
    <property type="component" value="Unassembled WGS sequence"/>
</dbReference>
<evidence type="ECO:0008006" key="3">
    <source>
        <dbReference type="Google" id="ProtNLM"/>
    </source>
</evidence>
<proteinExistence type="predicted"/>
<organism evidence="1 2">
    <name type="scientific">Trachymyrmex septentrionalis</name>
    <dbReference type="NCBI Taxonomy" id="34720"/>
    <lineage>
        <taxon>Eukaryota</taxon>
        <taxon>Metazoa</taxon>
        <taxon>Ecdysozoa</taxon>
        <taxon>Arthropoda</taxon>
        <taxon>Hexapoda</taxon>
        <taxon>Insecta</taxon>
        <taxon>Pterygota</taxon>
        <taxon>Neoptera</taxon>
        <taxon>Endopterygota</taxon>
        <taxon>Hymenoptera</taxon>
        <taxon>Apocrita</taxon>
        <taxon>Aculeata</taxon>
        <taxon>Formicoidea</taxon>
        <taxon>Formicidae</taxon>
        <taxon>Myrmicinae</taxon>
        <taxon>Trachymyrmex</taxon>
    </lineage>
</organism>
<accession>A0A151JWC7</accession>
<dbReference type="PANTHER" id="PTHR46585:SF1">
    <property type="entry name" value="CHROMO DOMAIN-CONTAINING PROTEIN"/>
    <property type="match status" value="1"/>
</dbReference>
<keyword evidence="2" id="KW-1185">Reference proteome</keyword>
<sequence length="321" mass="37549">MWRYFMHKNTRRYVDVLQDVVRAYNHTRHSSTRMQPAVVTRENAHIARENMSRCWKNDILKKRTQKIKYRVGDLVCISRAKTAFEKDYEAKRSEEIFQIYRILDWRNPHVYELRDLADEVIDGIFYEQELARVENNLEEEQFIVDRVIKSGGRGANKQVLVSWRDYPSKFDTWISASSLISLRDGGGQFLLVLPSNSSMRHFPNNTTSSFITELPYSIVLHGEWEVAISEIQFPCTFLHLRHNENVIRFVDVKPDEEMNSPFTAKEASFPNGIYNDIHELIEAINIACKNVESDFYFKQQRASGGKVYISTATKNAKCYII</sequence>
<evidence type="ECO:0000313" key="1">
    <source>
        <dbReference type="EMBL" id="KYN38053.1"/>
    </source>
</evidence>
<gene>
    <name evidence="1" type="ORF">ALC56_07573</name>
</gene>
<dbReference type="EMBL" id="KQ981683">
    <property type="protein sequence ID" value="KYN38053.1"/>
    <property type="molecule type" value="Genomic_DNA"/>
</dbReference>
<protein>
    <recommendedName>
        <fullName evidence="3">Chromo domain-containing protein</fullName>
    </recommendedName>
</protein>
<dbReference type="Gene3D" id="2.40.50.40">
    <property type="match status" value="1"/>
</dbReference>
<dbReference type="AlphaFoldDB" id="A0A151JWC7"/>
<dbReference type="STRING" id="34720.A0A151JWC7"/>
<dbReference type="GO" id="GO:0005694">
    <property type="term" value="C:chromosome"/>
    <property type="evidence" value="ECO:0007669"/>
    <property type="project" value="UniProtKB-ARBA"/>
</dbReference>
<evidence type="ECO:0000313" key="2">
    <source>
        <dbReference type="Proteomes" id="UP000078541"/>
    </source>
</evidence>
<dbReference type="SUPFAM" id="SSF54160">
    <property type="entry name" value="Chromo domain-like"/>
    <property type="match status" value="1"/>
</dbReference>